<sequence>MATIADQVISALTLSGVRRVYGLPGDSLNGFTDAIRRSGELTWQHVRHEETAAFAAAADAALTGQLAVCAGSCGPGNLHLINGLFDAQRSRVPVLAIAAHIPRTEIGSEYFQETHPQDLFRECSVYCELVSTPEMAPRILEMAMRAAVEDNGVAVVVIPGEIFLQRAGETGWATCPVRPTRSIVRPDDESVRRAADILNAAERVTILGGAGVAGSHDALIEVASTLQAPIVHALRGKEFIEYDNPFDVGMTGLLGFASGYKAIKEADTLLMLGTDFPYQQFYPEGATVIQVDIRGRNLGRRTPIDLGLRGSVADTLAALQPLLRPKTDRDHLDRSLKHYRKTRAQLDSLAVNDRDKTPIRPEYVAALANRLASDDAVFTCDVGSPVVWAARYLTMNGRRRLIGSFNHGTMANALPHAIGAQTAFPDRQVVALAGDGGLTMLFGELVTLIQNRLPVKVIVFNNSSLNFVELEMKAAGIVTFGTDLVNPDFAAVAQAMGVFGRRVTEPGELERAIGDALTYDGPAVVDVHTARQELSIPPAITVEQAKGFSLYAIRTILAGRADELLDLVTTNVARRILD</sequence>
<feature type="region of interest" description="Membrane-binding domain" evidence="3">
    <location>
        <begin position="533"/>
        <end position="574"/>
    </location>
</feature>
<comment type="similarity">
    <text evidence="1 3 4">Belongs to the TPP enzyme family.</text>
</comment>
<keyword evidence="3" id="KW-0670">Pyruvate</keyword>
<evidence type="ECO:0000256" key="1">
    <source>
        <dbReference type="ARBA" id="ARBA00007812"/>
    </source>
</evidence>
<feature type="site" description="Moves into active site upon enzyme activation, plays a role in electron transfer" evidence="3">
    <location>
        <position position="467"/>
    </location>
</feature>
<dbReference type="GO" id="GO:0030976">
    <property type="term" value="F:thiamine pyrophosphate binding"/>
    <property type="evidence" value="ECO:0007669"/>
    <property type="project" value="UniProtKB-UniRule"/>
</dbReference>
<dbReference type="InterPro" id="IPR012000">
    <property type="entry name" value="Thiamin_PyroP_enz_cen_dom"/>
</dbReference>
<dbReference type="InterPro" id="IPR047210">
    <property type="entry name" value="TPP_PYR_POXB-like"/>
</dbReference>
<dbReference type="InterPro" id="IPR044261">
    <property type="entry name" value="Pyruvate_dehydrogenase"/>
</dbReference>
<keyword evidence="3" id="KW-0460">Magnesium</keyword>
<feature type="binding site" evidence="3">
    <location>
        <begin position="274"/>
        <end position="278"/>
    </location>
    <ligand>
        <name>FAD</name>
        <dbReference type="ChEBI" id="CHEBI:57692"/>
    </ligand>
</feature>
<feature type="binding site" evidence="3">
    <location>
        <begin position="435"/>
        <end position="437"/>
    </location>
    <ligand>
        <name>thiamine diphosphate</name>
        <dbReference type="ChEBI" id="CHEBI:58937"/>
    </ligand>
</feature>
<evidence type="ECO:0000259" key="7">
    <source>
        <dbReference type="Pfam" id="PF02776"/>
    </source>
</evidence>
<evidence type="ECO:0000313" key="9">
    <source>
        <dbReference type="Proteomes" id="UP000254945"/>
    </source>
</evidence>
<dbReference type="CDD" id="cd02014">
    <property type="entry name" value="TPP_POX"/>
    <property type="match status" value="1"/>
</dbReference>
<feature type="region of interest" description="FAD-binding domain" evidence="3">
    <location>
        <begin position="183"/>
        <end position="334"/>
    </location>
</feature>
<keyword evidence="2 3" id="KW-0786">Thiamine pyrophosphate</keyword>
<evidence type="ECO:0000259" key="6">
    <source>
        <dbReference type="Pfam" id="PF02775"/>
    </source>
</evidence>
<feature type="domain" description="Thiamine pyrophosphate enzyme central" evidence="5">
    <location>
        <begin position="191"/>
        <end position="319"/>
    </location>
</feature>
<feature type="binding site" evidence="3">
    <location>
        <begin position="408"/>
        <end position="410"/>
    </location>
    <ligand>
        <name>thiamine diphosphate</name>
        <dbReference type="ChEBI" id="CHEBI:58937"/>
    </ligand>
</feature>
<dbReference type="Gene3D" id="3.40.50.970">
    <property type="match status" value="2"/>
</dbReference>
<protein>
    <recommendedName>
        <fullName evidence="3">Pyruvate dehydrogenase [ubiquinone]</fullName>
        <ecNumber evidence="3">1.2.5.1</ecNumber>
    </recommendedName>
    <alternativeName>
        <fullName evidence="3">Pyruvate oxidase</fullName>
        <shortName evidence="3">POX</shortName>
    </alternativeName>
    <alternativeName>
        <fullName evidence="3">Pyruvate:ubiquinone-8 oxidoreductase</fullName>
    </alternativeName>
</protein>
<dbReference type="AlphaFoldDB" id="A0A378WFA6"/>
<accession>A0A378WFA6</accession>
<dbReference type="Pfam" id="PF02776">
    <property type="entry name" value="TPP_enzyme_N"/>
    <property type="match status" value="1"/>
</dbReference>
<keyword evidence="3 8" id="KW-0560">Oxidoreductase</keyword>
<dbReference type="GO" id="GO:0042867">
    <property type="term" value="P:pyruvate catabolic process"/>
    <property type="evidence" value="ECO:0007669"/>
    <property type="project" value="UniProtKB-UniRule"/>
</dbReference>
<proteinExistence type="inferred from homology"/>
<keyword evidence="3" id="KW-0472">Membrane</keyword>
<gene>
    <name evidence="8" type="primary">poxB_2</name>
    <name evidence="3" type="synonym">poxB</name>
    <name evidence="8" type="ORF">NCTC4524_05650</name>
</gene>
<dbReference type="EC" id="1.2.5.1" evidence="3"/>
<dbReference type="GO" id="GO:0008289">
    <property type="term" value="F:lipid binding"/>
    <property type="evidence" value="ECO:0007669"/>
    <property type="project" value="UniProtKB-UniRule"/>
</dbReference>
<dbReference type="GO" id="GO:0052737">
    <property type="term" value="F:pyruvate dehydrogenase (quinone) activity"/>
    <property type="evidence" value="ECO:0007669"/>
    <property type="project" value="UniProtKB-UniRule"/>
</dbReference>
<dbReference type="InterPro" id="IPR011766">
    <property type="entry name" value="TPP_enzyme_TPP-bd"/>
</dbReference>
<dbReference type="GO" id="GO:0048039">
    <property type="term" value="F:ubiquinone binding"/>
    <property type="evidence" value="ECO:0007669"/>
    <property type="project" value="UniProtKB-UniRule"/>
</dbReference>
<dbReference type="STRING" id="1796.ABW05_06370"/>
<keyword evidence="3" id="KW-0547">Nucleotide-binding</keyword>
<evidence type="ECO:0000256" key="3">
    <source>
        <dbReference type="HAMAP-Rule" id="MF_00850"/>
    </source>
</evidence>
<dbReference type="Gene3D" id="3.40.50.1220">
    <property type="entry name" value="TPP-binding domain"/>
    <property type="match status" value="1"/>
</dbReference>
<feature type="binding site" evidence="3">
    <location>
        <begin position="462"/>
        <end position="468"/>
    </location>
    <ligand>
        <name>thiamine diphosphate</name>
        <dbReference type="ChEBI" id="CHEBI:58937"/>
    </ligand>
</feature>
<comment type="domain">
    <text evidence="3">Has 4 domains; the Pyr domain which binds the pyrimidine moiety of the thiamine pyrophosphate cofactor, the FAD-binding domain, the PP-binding domain which binds the pyrophosphate portion of thiamine pyrophosphate and the C-terminal membrane binding region. The C-terminus is held closely against the rest of the protein and covers the active site; during activation it unfolds from the rest of the protein and forms an amphipathic helix upon membrane binding, exposing the active site.</text>
</comment>
<name>A0A378WFA6_9MYCO</name>
<dbReference type="SUPFAM" id="SSF52518">
    <property type="entry name" value="Thiamin diphosphate-binding fold (THDP-binding)"/>
    <property type="match status" value="2"/>
</dbReference>
<dbReference type="Pfam" id="PF02775">
    <property type="entry name" value="TPP_enzyme_C"/>
    <property type="match status" value="1"/>
</dbReference>
<comment type="cofactor">
    <cofactor evidence="3">
        <name>FAD</name>
        <dbReference type="ChEBI" id="CHEBI:57692"/>
    </cofactor>
    <text evidence="3">Binds 1 FAD per subunit.</text>
</comment>
<keyword evidence="3" id="KW-0830">Ubiquinone</keyword>
<dbReference type="CDD" id="cd07039">
    <property type="entry name" value="TPP_PYR_POX"/>
    <property type="match status" value="1"/>
</dbReference>
<feature type="binding site" evidence="3">
    <location>
        <position position="292"/>
    </location>
    <ligand>
        <name>FAD</name>
        <dbReference type="ChEBI" id="CHEBI:57692"/>
    </ligand>
</feature>
<dbReference type="InterPro" id="IPR029061">
    <property type="entry name" value="THDP-binding"/>
</dbReference>
<keyword evidence="3" id="KW-0274">FAD</keyword>
<keyword evidence="3" id="KW-0479">Metal-binding</keyword>
<reference evidence="8 9" key="1">
    <citation type="submission" date="2018-06" db="EMBL/GenBank/DDBJ databases">
        <authorList>
            <consortium name="Pathogen Informatics"/>
            <person name="Doyle S."/>
        </authorList>
    </citation>
    <scope>NUCLEOTIDE SEQUENCE [LARGE SCALE GENOMIC DNA]</scope>
    <source>
        <strain evidence="8 9">NCTC4524</strain>
    </source>
</reference>
<comment type="function">
    <text evidence="3">A peripheral cell membrane enzyme that catalyzes the oxidative decarboxylation of pyruvate to form acetate and CO(2). It channels electrons from the cytoplasm to the respiratory chain at the cell membrane via ubiquinone.</text>
</comment>
<evidence type="ECO:0000256" key="4">
    <source>
        <dbReference type="RuleBase" id="RU362132"/>
    </source>
</evidence>
<comment type="activity regulation">
    <text evidence="3">The C-terminus inhibits activity; it has to move for the enzyme to be active. Activated by lipid-binding, which occurs via the C-terminus.</text>
</comment>
<comment type="subcellular location">
    <subcellularLocation>
        <location evidence="3">Cell membrane</location>
        <topology evidence="3">Peripheral membrane protein</topology>
        <orientation evidence="3">Cytoplasmic side</orientation>
    </subcellularLocation>
</comment>
<comment type="cofactor">
    <cofactor evidence="3">
        <name>Mg(2+)</name>
        <dbReference type="ChEBI" id="CHEBI:18420"/>
    </cofactor>
    <text evidence="3">Binds 1 Mg(2+) ion per subunit.</text>
</comment>
<dbReference type="InterPro" id="IPR047211">
    <property type="entry name" value="POXB-like"/>
</dbReference>
<dbReference type="InterPro" id="IPR029035">
    <property type="entry name" value="DHS-like_NAD/FAD-binding_dom"/>
</dbReference>
<feature type="binding site" evidence="3">
    <location>
        <begin position="251"/>
        <end position="254"/>
    </location>
    <ligand>
        <name>FAD</name>
        <dbReference type="ChEBI" id="CHEBI:57692"/>
    </ligand>
</feature>
<dbReference type="EMBL" id="UGQQ01000003">
    <property type="protein sequence ID" value="SUA32243.1"/>
    <property type="molecule type" value="Genomic_DNA"/>
</dbReference>
<dbReference type="InterPro" id="IPR000399">
    <property type="entry name" value="TPP-bd_CS"/>
</dbReference>
<feature type="binding site" evidence="3">
    <location>
        <position position="435"/>
    </location>
    <ligand>
        <name>Mg(2+)</name>
        <dbReference type="ChEBI" id="CHEBI:18420"/>
    </ligand>
</feature>
<feature type="domain" description="Thiamine pyrophosphate enzyme TPP-binding" evidence="6">
    <location>
        <begin position="381"/>
        <end position="527"/>
    </location>
</feature>
<comment type="subunit">
    <text evidence="3">Homotetramer.</text>
</comment>
<keyword evidence="3" id="KW-1003">Cell membrane</keyword>
<dbReference type="RefSeq" id="WP_115150755.1">
    <property type="nucleotide sequence ID" value="NZ_CP081000.1"/>
</dbReference>
<keyword evidence="3" id="KW-0446">Lipid-binding</keyword>
<dbReference type="GO" id="GO:0000287">
    <property type="term" value="F:magnesium ion binding"/>
    <property type="evidence" value="ECO:0007669"/>
    <property type="project" value="UniProtKB-UniRule"/>
</dbReference>
<dbReference type="Pfam" id="PF00205">
    <property type="entry name" value="TPP_enzyme_M"/>
    <property type="match status" value="1"/>
</dbReference>
<evidence type="ECO:0000259" key="5">
    <source>
        <dbReference type="Pfam" id="PF00205"/>
    </source>
</evidence>
<feature type="domain" description="Thiamine pyrophosphate enzyme N-terminal TPP-binding" evidence="7">
    <location>
        <begin position="3"/>
        <end position="114"/>
    </location>
</feature>
<dbReference type="SUPFAM" id="SSF52467">
    <property type="entry name" value="DHS-like NAD/FAD-binding domain"/>
    <property type="match status" value="1"/>
</dbReference>
<dbReference type="HAMAP" id="MF_00850">
    <property type="entry name" value="POX"/>
    <property type="match status" value="1"/>
</dbReference>
<comment type="cofactor">
    <cofactor evidence="3">
        <name>thiamine diphosphate</name>
        <dbReference type="ChEBI" id="CHEBI:58937"/>
    </cofactor>
    <text evidence="3">Binds 1 thiamine pyrophosphate per subunit.</text>
</comment>
<dbReference type="GO" id="GO:0050660">
    <property type="term" value="F:flavin adenine dinucleotide binding"/>
    <property type="evidence" value="ECO:0007669"/>
    <property type="project" value="UniProtKB-UniRule"/>
</dbReference>
<dbReference type="InterPro" id="IPR047212">
    <property type="entry name" value="TPP_POXB-like"/>
</dbReference>
<dbReference type="NCBIfam" id="NF006591">
    <property type="entry name" value="PRK09124.1"/>
    <property type="match status" value="1"/>
</dbReference>
<feature type="binding site" evidence="3">
    <location>
        <position position="49"/>
    </location>
    <ligand>
        <name>thiamine diphosphate</name>
        <dbReference type="ChEBI" id="CHEBI:58937"/>
    </ligand>
</feature>
<keyword evidence="3" id="KW-0285">Flavoprotein</keyword>
<comment type="catalytic activity">
    <reaction evidence="3">
        <text>a ubiquinone + pyruvate + H2O = a ubiquinol + acetate + CO2</text>
        <dbReference type="Rhea" id="RHEA:27405"/>
        <dbReference type="Rhea" id="RHEA-COMP:9565"/>
        <dbReference type="Rhea" id="RHEA-COMP:9566"/>
        <dbReference type="ChEBI" id="CHEBI:15361"/>
        <dbReference type="ChEBI" id="CHEBI:15377"/>
        <dbReference type="ChEBI" id="CHEBI:16389"/>
        <dbReference type="ChEBI" id="CHEBI:16526"/>
        <dbReference type="ChEBI" id="CHEBI:17976"/>
        <dbReference type="ChEBI" id="CHEBI:30089"/>
        <dbReference type="EC" id="1.2.5.1"/>
    </reaction>
</comment>
<dbReference type="PANTHER" id="PTHR42981:SF2">
    <property type="entry name" value="PYRUVATE DEHYDROGENASE [UBIQUINONE]"/>
    <property type="match status" value="1"/>
</dbReference>
<dbReference type="GO" id="GO:0005886">
    <property type="term" value="C:plasma membrane"/>
    <property type="evidence" value="ECO:0007669"/>
    <property type="project" value="UniProtKB-SubCell"/>
</dbReference>
<dbReference type="InterPro" id="IPR012001">
    <property type="entry name" value="Thiamin_PyroP_enz_TPP-bd_dom"/>
</dbReference>
<dbReference type="PANTHER" id="PTHR42981">
    <property type="entry name" value="PYRUVATE DEHYDROGENASE [UBIQUINONE]"/>
    <property type="match status" value="1"/>
</dbReference>
<evidence type="ECO:0000256" key="2">
    <source>
        <dbReference type="ARBA" id="ARBA00023052"/>
    </source>
</evidence>
<organism evidence="8 9">
    <name type="scientific">Mycolicibacterium senegalense</name>
    <dbReference type="NCBI Taxonomy" id="1796"/>
    <lineage>
        <taxon>Bacteria</taxon>
        <taxon>Bacillati</taxon>
        <taxon>Actinomycetota</taxon>
        <taxon>Actinomycetes</taxon>
        <taxon>Mycobacteriales</taxon>
        <taxon>Mycobacteriaceae</taxon>
        <taxon>Mycolicibacterium</taxon>
    </lineage>
</organism>
<feature type="binding site" evidence="3">
    <location>
        <position position="462"/>
    </location>
    <ligand>
        <name>Mg(2+)</name>
        <dbReference type="ChEBI" id="CHEBI:18420"/>
    </ligand>
</feature>
<dbReference type="Proteomes" id="UP000254945">
    <property type="component" value="Unassembled WGS sequence"/>
</dbReference>
<dbReference type="PROSITE" id="PS00187">
    <property type="entry name" value="TPP_ENZYMES"/>
    <property type="match status" value="1"/>
</dbReference>
<evidence type="ECO:0000313" key="8">
    <source>
        <dbReference type="EMBL" id="SUA32243.1"/>
    </source>
</evidence>
<comment type="caution">
    <text evidence="3">Lacks conserved residue(s) required for the propagation of feature annotation.</text>
</comment>